<feature type="region of interest" description="Disordered" evidence="1">
    <location>
        <begin position="547"/>
        <end position="568"/>
    </location>
</feature>
<evidence type="ECO:0000313" key="3">
    <source>
        <dbReference type="Proteomes" id="UP001642484"/>
    </source>
</evidence>
<name>A0ABP0KSB7_9DINO</name>
<dbReference type="Proteomes" id="UP001642484">
    <property type="component" value="Unassembled WGS sequence"/>
</dbReference>
<comment type="caution">
    <text evidence="2">The sequence shown here is derived from an EMBL/GenBank/DDBJ whole genome shotgun (WGS) entry which is preliminary data.</text>
</comment>
<dbReference type="CDD" id="cd14498">
    <property type="entry name" value="DSP"/>
    <property type="match status" value="1"/>
</dbReference>
<protein>
    <submittedName>
        <fullName evidence="2">Uncharacterized protein</fullName>
    </submittedName>
</protein>
<dbReference type="Gene3D" id="3.90.190.10">
    <property type="entry name" value="Protein tyrosine phosphatase superfamily"/>
    <property type="match status" value="1"/>
</dbReference>
<feature type="region of interest" description="Disordered" evidence="1">
    <location>
        <begin position="584"/>
        <end position="628"/>
    </location>
</feature>
<dbReference type="InterPro" id="IPR029021">
    <property type="entry name" value="Prot-tyrosine_phosphatase-like"/>
</dbReference>
<gene>
    <name evidence="2" type="ORF">CCMP2556_LOCUS17608</name>
</gene>
<accession>A0ABP0KSB7</accession>
<dbReference type="InterPro" id="IPR036770">
    <property type="entry name" value="Ankyrin_rpt-contain_sf"/>
</dbReference>
<evidence type="ECO:0000313" key="2">
    <source>
        <dbReference type="EMBL" id="CAK9029755.1"/>
    </source>
</evidence>
<reference evidence="2 3" key="1">
    <citation type="submission" date="2024-02" db="EMBL/GenBank/DDBJ databases">
        <authorList>
            <person name="Chen Y."/>
            <person name="Shah S."/>
            <person name="Dougan E. K."/>
            <person name="Thang M."/>
            <person name="Chan C."/>
        </authorList>
    </citation>
    <scope>NUCLEOTIDE SEQUENCE [LARGE SCALE GENOMIC DNA]</scope>
</reference>
<feature type="compositionally biased region" description="Basic and acidic residues" evidence="1">
    <location>
        <begin position="610"/>
        <end position="620"/>
    </location>
</feature>
<dbReference type="SUPFAM" id="SSF48403">
    <property type="entry name" value="Ankyrin repeat"/>
    <property type="match status" value="1"/>
</dbReference>
<sequence>MARCFVAQALHQVQSQGLARAAAEAKAKWGDGGQLTFCLLNLMFDETELEVALEDFGPGDWSILASHAQVSYGGPDGVQDLDVIRNPQALLDKTAETMFASLSQGPGGLRPGPDAASAKFRCTMVTCDAFSANLRLLRHLNYTLEENHMLLPTLCAQHRNGNVVERATKLLGILPGSFAVAKTLQKGKVMQKVSEKIKAMLARRLVVLDAVPADLLQEWSDVKVAQRSFLELVMATSMEQASVPGRRQQAANDFLDFFAVSRPRPSCPMPGIDMDSLDGLFKKARREGLSKLFLRDDQRRTAARGLWPGSKMDKFGFKVAMDKMFRMLVCDTYGGVEVTRVARQAYNQRHPLHVILDAEFLGEGSGYGKLFLGGENASTDPAALSANNISVIWPACRTPKPVDSLSVQVLECIDGTGVCNGSYDMQRVVEVLDQVWDALRAGKNVLISCRNGAHRSATLLVLVLMRGLGWEAEVAGQYVATLRNIVDLESTPPRSQFRMSPVKPITFLATVQVAATPLFLVAGNELVSPLNFRRRALEAGFETVKPDLSVPAGLEPSPPVQGEAASEAESFTMVFEKRRSDAAATSASEWEKIEPASKKSRAASGEGSLDTDHETERDDGANSMRPSSCLQDQRLQSDFANQVLKSVLNSHGEAQCMQLLEQATPASVMDIRDANGLTVLHHAIRQGKELVFDRVLEINPNLADQITNCDGRPAHWSTLMLLVDTKIRALGEEKYFYFLRRLLQTCSCQTMQARSTNGSTVLHAAGSKGLFQVLKLLLWGLYDKAGATERAFGLVRSLVNSPGGPRNAGVVDARLSCNVELAMYVKRYWGGVELLDAPVWVWDQGYRRRVDP</sequence>
<proteinExistence type="predicted"/>
<evidence type="ECO:0000256" key="1">
    <source>
        <dbReference type="SAM" id="MobiDB-lite"/>
    </source>
</evidence>
<dbReference type="EMBL" id="CAXAMN010009779">
    <property type="protein sequence ID" value="CAK9029755.1"/>
    <property type="molecule type" value="Genomic_DNA"/>
</dbReference>
<keyword evidence="3" id="KW-1185">Reference proteome</keyword>
<dbReference type="Gene3D" id="1.25.40.20">
    <property type="entry name" value="Ankyrin repeat-containing domain"/>
    <property type="match status" value="1"/>
</dbReference>
<dbReference type="SUPFAM" id="SSF52799">
    <property type="entry name" value="(Phosphotyrosine protein) phosphatases II"/>
    <property type="match status" value="1"/>
</dbReference>
<organism evidence="2 3">
    <name type="scientific">Durusdinium trenchii</name>
    <dbReference type="NCBI Taxonomy" id="1381693"/>
    <lineage>
        <taxon>Eukaryota</taxon>
        <taxon>Sar</taxon>
        <taxon>Alveolata</taxon>
        <taxon>Dinophyceae</taxon>
        <taxon>Suessiales</taxon>
        <taxon>Symbiodiniaceae</taxon>
        <taxon>Durusdinium</taxon>
    </lineage>
</organism>